<protein>
    <submittedName>
        <fullName evidence="2">Uncharacterized protein</fullName>
    </submittedName>
</protein>
<comment type="caution">
    <text evidence="2">The sequence shown here is derived from an EMBL/GenBank/DDBJ whole genome shotgun (WGS) entry which is preliminary data.</text>
</comment>
<keyword evidence="1" id="KW-0472">Membrane</keyword>
<dbReference type="EMBL" id="QGNW01000013">
    <property type="protein sequence ID" value="RVX17306.1"/>
    <property type="molecule type" value="Genomic_DNA"/>
</dbReference>
<sequence length="174" mass="19100">MNNPISVAALLNIPPPWKLKIITISKRLAKITICDWIRANRASAIDFRTDLWPTLVVIAVLLPVATLVKSLLHSSFTLVTLQITGLVAFLGIDLGSVIGQRLEYCMYSVGGPESIPPVDLLVSFLQITHRFVHGHSNARVQIIGLSGPNKVLGHLDLIEPQQSPLRYSPVTNRP</sequence>
<feature type="transmembrane region" description="Helical" evidence="1">
    <location>
        <begin position="78"/>
        <end position="98"/>
    </location>
</feature>
<gene>
    <name evidence="2" type="ORF">CK203_003643</name>
</gene>
<accession>A0A438K7Y1</accession>
<feature type="transmembrane region" description="Helical" evidence="1">
    <location>
        <begin position="51"/>
        <end position="72"/>
    </location>
</feature>
<proteinExistence type="predicted"/>
<name>A0A438K7Y1_VITVI</name>
<evidence type="ECO:0000313" key="3">
    <source>
        <dbReference type="Proteomes" id="UP000288805"/>
    </source>
</evidence>
<dbReference type="AlphaFoldDB" id="A0A438K7Y1"/>
<keyword evidence="1" id="KW-1133">Transmembrane helix</keyword>
<evidence type="ECO:0000256" key="1">
    <source>
        <dbReference type="SAM" id="Phobius"/>
    </source>
</evidence>
<evidence type="ECO:0000313" key="2">
    <source>
        <dbReference type="EMBL" id="RVX17306.1"/>
    </source>
</evidence>
<dbReference type="Proteomes" id="UP000288805">
    <property type="component" value="Unassembled WGS sequence"/>
</dbReference>
<dbReference type="OrthoDB" id="10257471at2759"/>
<reference evidence="2 3" key="1">
    <citation type="journal article" date="2018" name="PLoS Genet.">
        <title>Population sequencing reveals clonal diversity and ancestral inbreeding in the grapevine cultivar Chardonnay.</title>
        <authorList>
            <person name="Roach M.J."/>
            <person name="Johnson D.L."/>
            <person name="Bohlmann J."/>
            <person name="van Vuuren H.J."/>
            <person name="Jones S.J."/>
            <person name="Pretorius I.S."/>
            <person name="Schmidt S.A."/>
            <person name="Borneman A.R."/>
        </authorList>
    </citation>
    <scope>NUCLEOTIDE SEQUENCE [LARGE SCALE GENOMIC DNA]</scope>
    <source>
        <strain evidence="3">cv. Chardonnay</strain>
        <tissue evidence="2">Leaf</tissue>
    </source>
</reference>
<organism evidence="2 3">
    <name type="scientific">Vitis vinifera</name>
    <name type="common">Grape</name>
    <dbReference type="NCBI Taxonomy" id="29760"/>
    <lineage>
        <taxon>Eukaryota</taxon>
        <taxon>Viridiplantae</taxon>
        <taxon>Streptophyta</taxon>
        <taxon>Embryophyta</taxon>
        <taxon>Tracheophyta</taxon>
        <taxon>Spermatophyta</taxon>
        <taxon>Magnoliopsida</taxon>
        <taxon>eudicotyledons</taxon>
        <taxon>Gunneridae</taxon>
        <taxon>Pentapetalae</taxon>
        <taxon>rosids</taxon>
        <taxon>Vitales</taxon>
        <taxon>Vitaceae</taxon>
        <taxon>Viteae</taxon>
        <taxon>Vitis</taxon>
    </lineage>
</organism>
<keyword evidence="1" id="KW-0812">Transmembrane</keyword>